<evidence type="ECO:0000313" key="2">
    <source>
        <dbReference type="EMBL" id="EDX11614.1"/>
    </source>
</evidence>
<proteinExistence type="predicted"/>
<dbReference type="EMBL" id="CM000364">
    <property type="protein sequence ID" value="EDX11614.1"/>
    <property type="molecule type" value="Genomic_DNA"/>
</dbReference>
<protein>
    <submittedName>
        <fullName evidence="2">GD19674</fullName>
    </submittedName>
</protein>
<feature type="region of interest" description="Disordered" evidence="1">
    <location>
        <begin position="1"/>
        <end position="84"/>
    </location>
</feature>
<reference evidence="2 3" key="1">
    <citation type="journal article" date="2007" name="Nature">
        <title>Evolution of genes and genomes on the Drosophila phylogeny.</title>
        <authorList>
            <consortium name="Drosophila 12 Genomes Consortium"/>
            <person name="Clark A.G."/>
            <person name="Eisen M.B."/>
            <person name="Smith D.R."/>
            <person name="Bergman C.M."/>
            <person name="Oliver B."/>
            <person name="Markow T.A."/>
            <person name="Kaufman T.C."/>
            <person name="Kellis M."/>
            <person name="Gelbart W."/>
            <person name="Iyer V.N."/>
            <person name="Pollard D.A."/>
            <person name="Sackton T.B."/>
            <person name="Larracuente A.M."/>
            <person name="Singh N.D."/>
            <person name="Abad J.P."/>
            <person name="Abt D.N."/>
            <person name="Adryan B."/>
            <person name="Aguade M."/>
            <person name="Akashi H."/>
            <person name="Anderson W.W."/>
            <person name="Aquadro C.F."/>
            <person name="Ardell D.H."/>
            <person name="Arguello R."/>
            <person name="Artieri C.G."/>
            <person name="Barbash D.A."/>
            <person name="Barker D."/>
            <person name="Barsanti P."/>
            <person name="Batterham P."/>
            <person name="Batzoglou S."/>
            <person name="Begun D."/>
            <person name="Bhutkar A."/>
            <person name="Blanco E."/>
            <person name="Bosak S.A."/>
            <person name="Bradley R.K."/>
            <person name="Brand A.D."/>
            <person name="Brent M.R."/>
            <person name="Brooks A.N."/>
            <person name="Brown R.H."/>
            <person name="Butlin R.K."/>
            <person name="Caggese C."/>
            <person name="Calvi B.R."/>
            <person name="Bernardo de Carvalho A."/>
            <person name="Caspi A."/>
            <person name="Castrezana S."/>
            <person name="Celniker S.E."/>
            <person name="Chang J.L."/>
            <person name="Chapple C."/>
            <person name="Chatterji S."/>
            <person name="Chinwalla A."/>
            <person name="Civetta A."/>
            <person name="Clifton S.W."/>
            <person name="Comeron J.M."/>
            <person name="Costello J.C."/>
            <person name="Coyne J.A."/>
            <person name="Daub J."/>
            <person name="David R.G."/>
            <person name="Delcher A.L."/>
            <person name="Delehaunty K."/>
            <person name="Do C.B."/>
            <person name="Ebling H."/>
            <person name="Edwards K."/>
            <person name="Eickbush T."/>
            <person name="Evans J.D."/>
            <person name="Filipski A."/>
            <person name="Findeiss S."/>
            <person name="Freyhult E."/>
            <person name="Fulton L."/>
            <person name="Fulton R."/>
            <person name="Garcia A.C."/>
            <person name="Gardiner A."/>
            <person name="Garfield D.A."/>
            <person name="Garvin B.E."/>
            <person name="Gibson G."/>
            <person name="Gilbert D."/>
            <person name="Gnerre S."/>
            <person name="Godfrey J."/>
            <person name="Good R."/>
            <person name="Gotea V."/>
            <person name="Gravely B."/>
            <person name="Greenberg A.J."/>
            <person name="Griffiths-Jones S."/>
            <person name="Gross S."/>
            <person name="Guigo R."/>
            <person name="Gustafson E.A."/>
            <person name="Haerty W."/>
            <person name="Hahn M.W."/>
            <person name="Halligan D.L."/>
            <person name="Halpern A.L."/>
            <person name="Halter G.M."/>
            <person name="Han M.V."/>
            <person name="Heger A."/>
            <person name="Hillier L."/>
            <person name="Hinrichs A.S."/>
            <person name="Holmes I."/>
            <person name="Hoskins R.A."/>
            <person name="Hubisz M.J."/>
            <person name="Hultmark D."/>
            <person name="Huntley M.A."/>
            <person name="Jaffe D.B."/>
            <person name="Jagadeeshan S."/>
            <person name="Jeck W.R."/>
            <person name="Johnson J."/>
            <person name="Jones C.D."/>
            <person name="Jordan W.C."/>
            <person name="Karpen G.H."/>
            <person name="Kataoka E."/>
            <person name="Keightley P.D."/>
            <person name="Kheradpour P."/>
            <person name="Kirkness E.F."/>
            <person name="Koerich L.B."/>
            <person name="Kristiansen K."/>
            <person name="Kudrna D."/>
            <person name="Kulathinal R.J."/>
            <person name="Kumar S."/>
            <person name="Kwok R."/>
            <person name="Lander E."/>
            <person name="Langley C.H."/>
            <person name="Lapoint R."/>
            <person name="Lazzaro B.P."/>
            <person name="Lee S.J."/>
            <person name="Levesque L."/>
            <person name="Li R."/>
            <person name="Lin C.F."/>
            <person name="Lin M.F."/>
            <person name="Lindblad-Toh K."/>
            <person name="Llopart A."/>
            <person name="Long M."/>
            <person name="Low L."/>
            <person name="Lozovsky E."/>
            <person name="Lu J."/>
            <person name="Luo M."/>
            <person name="Machado C.A."/>
            <person name="Makalowski W."/>
            <person name="Marzo M."/>
            <person name="Matsuda M."/>
            <person name="Matzkin L."/>
            <person name="McAllister B."/>
            <person name="McBride C.S."/>
            <person name="McKernan B."/>
            <person name="McKernan K."/>
            <person name="Mendez-Lago M."/>
            <person name="Minx P."/>
            <person name="Mollenhauer M.U."/>
            <person name="Montooth K."/>
            <person name="Mount S.M."/>
            <person name="Mu X."/>
            <person name="Myers E."/>
            <person name="Negre B."/>
            <person name="Newfeld S."/>
            <person name="Nielsen R."/>
            <person name="Noor M.A."/>
            <person name="O'Grady P."/>
            <person name="Pachter L."/>
            <person name="Papaceit M."/>
            <person name="Parisi M.J."/>
            <person name="Parisi M."/>
            <person name="Parts L."/>
            <person name="Pedersen J.S."/>
            <person name="Pesole G."/>
            <person name="Phillippy A.M."/>
            <person name="Ponting C.P."/>
            <person name="Pop M."/>
            <person name="Porcelli D."/>
            <person name="Powell J.R."/>
            <person name="Prohaska S."/>
            <person name="Pruitt K."/>
            <person name="Puig M."/>
            <person name="Quesneville H."/>
            <person name="Ram K.R."/>
            <person name="Rand D."/>
            <person name="Rasmussen M.D."/>
            <person name="Reed L.K."/>
            <person name="Reenan R."/>
            <person name="Reily A."/>
            <person name="Remington K.A."/>
            <person name="Rieger T.T."/>
            <person name="Ritchie M.G."/>
            <person name="Robin C."/>
            <person name="Rogers Y.H."/>
            <person name="Rohde C."/>
            <person name="Rozas J."/>
            <person name="Rubenfield M.J."/>
            <person name="Ruiz A."/>
            <person name="Russo S."/>
            <person name="Salzberg S.L."/>
            <person name="Sanchez-Gracia A."/>
            <person name="Saranga D.J."/>
            <person name="Sato H."/>
            <person name="Schaeffer S.W."/>
            <person name="Schatz M.C."/>
            <person name="Schlenke T."/>
            <person name="Schwartz R."/>
            <person name="Segarra C."/>
            <person name="Singh R.S."/>
            <person name="Sirot L."/>
            <person name="Sirota M."/>
            <person name="Sisneros N.B."/>
            <person name="Smith C.D."/>
            <person name="Smith T.F."/>
            <person name="Spieth J."/>
            <person name="Stage D.E."/>
            <person name="Stark A."/>
            <person name="Stephan W."/>
            <person name="Strausberg R.L."/>
            <person name="Strempel S."/>
            <person name="Sturgill D."/>
            <person name="Sutton G."/>
            <person name="Sutton G.G."/>
            <person name="Tao W."/>
            <person name="Teichmann S."/>
            <person name="Tobari Y.N."/>
            <person name="Tomimura Y."/>
            <person name="Tsolas J.M."/>
            <person name="Valente V.L."/>
            <person name="Venter E."/>
            <person name="Venter J.C."/>
            <person name="Vicario S."/>
            <person name="Vieira F.G."/>
            <person name="Vilella A.J."/>
            <person name="Villasante A."/>
            <person name="Walenz B."/>
            <person name="Wang J."/>
            <person name="Wasserman M."/>
            <person name="Watts T."/>
            <person name="Wilson D."/>
            <person name="Wilson R.K."/>
            <person name="Wing R.A."/>
            <person name="Wolfner M.F."/>
            <person name="Wong A."/>
            <person name="Wong G.K."/>
            <person name="Wu C.I."/>
            <person name="Wu G."/>
            <person name="Yamamoto D."/>
            <person name="Yang H.P."/>
            <person name="Yang S.P."/>
            <person name="Yorke J.A."/>
            <person name="Yoshida K."/>
            <person name="Zdobnov E."/>
            <person name="Zhang P."/>
            <person name="Zhang Y."/>
            <person name="Zimin A.V."/>
            <person name="Baldwin J."/>
            <person name="Abdouelleil A."/>
            <person name="Abdulkadir J."/>
            <person name="Abebe A."/>
            <person name="Abera B."/>
            <person name="Abreu J."/>
            <person name="Acer S.C."/>
            <person name="Aftuck L."/>
            <person name="Alexander A."/>
            <person name="An P."/>
            <person name="Anderson E."/>
            <person name="Anderson S."/>
            <person name="Arachi H."/>
            <person name="Azer M."/>
            <person name="Bachantsang P."/>
            <person name="Barry A."/>
            <person name="Bayul T."/>
            <person name="Berlin A."/>
            <person name="Bessette D."/>
            <person name="Bloom T."/>
            <person name="Blye J."/>
            <person name="Boguslavskiy L."/>
            <person name="Bonnet C."/>
            <person name="Boukhgalter B."/>
            <person name="Bourzgui I."/>
            <person name="Brown A."/>
            <person name="Cahill P."/>
            <person name="Channer S."/>
            <person name="Cheshatsang Y."/>
            <person name="Chuda L."/>
            <person name="Citroen M."/>
            <person name="Collymore A."/>
            <person name="Cooke P."/>
            <person name="Costello M."/>
            <person name="D'Aco K."/>
            <person name="Daza R."/>
            <person name="De Haan G."/>
            <person name="DeGray S."/>
            <person name="DeMaso C."/>
            <person name="Dhargay N."/>
            <person name="Dooley K."/>
            <person name="Dooley E."/>
            <person name="Doricent M."/>
            <person name="Dorje P."/>
            <person name="Dorjee K."/>
            <person name="Dupes A."/>
            <person name="Elong R."/>
            <person name="Falk J."/>
            <person name="Farina A."/>
            <person name="Faro S."/>
            <person name="Ferguson D."/>
            <person name="Fisher S."/>
            <person name="Foley C.D."/>
            <person name="Franke A."/>
            <person name="Friedrich D."/>
            <person name="Gadbois L."/>
            <person name="Gearin G."/>
            <person name="Gearin C.R."/>
            <person name="Giannoukos G."/>
            <person name="Goode T."/>
            <person name="Graham J."/>
            <person name="Grandbois E."/>
            <person name="Grewal S."/>
            <person name="Gyaltsen K."/>
            <person name="Hafez N."/>
            <person name="Hagos B."/>
            <person name="Hall J."/>
            <person name="Henson C."/>
            <person name="Hollinger A."/>
            <person name="Honan T."/>
            <person name="Huard M.D."/>
            <person name="Hughes L."/>
            <person name="Hurhula B."/>
            <person name="Husby M.E."/>
            <person name="Kamat A."/>
            <person name="Kanga B."/>
            <person name="Kashin S."/>
            <person name="Khazanovich D."/>
            <person name="Kisner P."/>
            <person name="Lance K."/>
            <person name="Lara M."/>
            <person name="Lee W."/>
            <person name="Lennon N."/>
            <person name="Letendre F."/>
            <person name="LeVine R."/>
            <person name="Lipovsky A."/>
            <person name="Liu X."/>
            <person name="Liu J."/>
            <person name="Liu S."/>
            <person name="Lokyitsang T."/>
            <person name="Lokyitsang Y."/>
            <person name="Lubonja R."/>
            <person name="Lui A."/>
            <person name="MacDonald P."/>
            <person name="Magnisalis V."/>
            <person name="Maru K."/>
            <person name="Matthews C."/>
            <person name="McCusker W."/>
            <person name="McDonough S."/>
            <person name="Mehta T."/>
            <person name="Meldrim J."/>
            <person name="Meneus L."/>
            <person name="Mihai O."/>
            <person name="Mihalev A."/>
            <person name="Mihova T."/>
            <person name="Mittelman R."/>
            <person name="Mlenga V."/>
            <person name="Montmayeur A."/>
            <person name="Mulrain L."/>
            <person name="Navidi A."/>
            <person name="Naylor J."/>
            <person name="Negash T."/>
            <person name="Nguyen T."/>
            <person name="Nguyen N."/>
            <person name="Nicol R."/>
            <person name="Norbu C."/>
            <person name="Norbu N."/>
            <person name="Novod N."/>
            <person name="O'Neill B."/>
            <person name="Osman S."/>
            <person name="Markiewicz E."/>
            <person name="Oyono O.L."/>
            <person name="Patti C."/>
            <person name="Phunkhang P."/>
            <person name="Pierre F."/>
            <person name="Priest M."/>
            <person name="Raghuraman S."/>
            <person name="Rege F."/>
            <person name="Reyes R."/>
            <person name="Rise C."/>
            <person name="Rogov P."/>
            <person name="Ross K."/>
            <person name="Ryan E."/>
            <person name="Settipalli S."/>
            <person name="Shea T."/>
            <person name="Sherpa N."/>
            <person name="Shi L."/>
            <person name="Shih D."/>
            <person name="Sparrow T."/>
            <person name="Spaulding J."/>
            <person name="Stalker J."/>
            <person name="Stange-Thomann N."/>
            <person name="Stavropoulos S."/>
            <person name="Stone C."/>
            <person name="Strader C."/>
            <person name="Tesfaye S."/>
            <person name="Thomson T."/>
            <person name="Thoulutsang Y."/>
            <person name="Thoulutsang D."/>
            <person name="Topham K."/>
            <person name="Topping I."/>
            <person name="Tsamla T."/>
            <person name="Vassiliev H."/>
            <person name="Vo A."/>
            <person name="Wangchuk T."/>
            <person name="Wangdi T."/>
            <person name="Weiand M."/>
            <person name="Wilkinson J."/>
            <person name="Wilson A."/>
            <person name="Yadav S."/>
            <person name="Young G."/>
            <person name="Yu Q."/>
            <person name="Zembek L."/>
            <person name="Zhong D."/>
            <person name="Zimmer A."/>
            <person name="Zwirko Z."/>
            <person name="Jaffe D.B."/>
            <person name="Alvarez P."/>
            <person name="Brockman W."/>
            <person name="Butler J."/>
            <person name="Chin C."/>
            <person name="Gnerre S."/>
            <person name="Grabherr M."/>
            <person name="Kleber M."/>
            <person name="Mauceli E."/>
            <person name="MacCallum I."/>
        </authorList>
    </citation>
    <scope>NUCLEOTIDE SEQUENCE [LARGE SCALE GENOMIC DNA]</scope>
    <source>
        <strain evidence="3">white501</strain>
    </source>
</reference>
<dbReference type="AlphaFoldDB" id="B4QVI9"/>
<evidence type="ECO:0000313" key="3">
    <source>
        <dbReference type="Proteomes" id="UP000000304"/>
    </source>
</evidence>
<evidence type="ECO:0000256" key="1">
    <source>
        <dbReference type="SAM" id="MobiDB-lite"/>
    </source>
</evidence>
<dbReference type="HOGENOM" id="CLU_1994999_0_0_1"/>
<name>B4QVI9_DROSI</name>
<feature type="compositionally biased region" description="Basic and acidic residues" evidence="1">
    <location>
        <begin position="32"/>
        <end position="48"/>
    </location>
</feature>
<sequence>MQAAAEPSRVNNSVQAPRAPYGGDYEPNLIERPQRRSRGPEEQREHRCWLSTKPGRHSAKSQVNRPVRPPHLADAVPPGEANAESVPLTHTANYEHHSPVATAANFTLAEAMAATIKRHIFVNAY</sequence>
<keyword evidence="3" id="KW-1185">Reference proteome</keyword>
<accession>B4QVI9</accession>
<gene>
    <name evidence="2" type="primary">Dsim\GD19674</name>
    <name evidence="2" type="ORF">Dsim_GD19674</name>
</gene>
<dbReference type="Proteomes" id="UP000000304">
    <property type="component" value="Chromosome 3R"/>
</dbReference>
<organism evidence="2 3">
    <name type="scientific">Drosophila simulans</name>
    <name type="common">Fruit fly</name>
    <dbReference type="NCBI Taxonomy" id="7240"/>
    <lineage>
        <taxon>Eukaryota</taxon>
        <taxon>Metazoa</taxon>
        <taxon>Ecdysozoa</taxon>
        <taxon>Arthropoda</taxon>
        <taxon>Hexapoda</taxon>
        <taxon>Insecta</taxon>
        <taxon>Pterygota</taxon>
        <taxon>Neoptera</taxon>
        <taxon>Endopterygota</taxon>
        <taxon>Diptera</taxon>
        <taxon>Brachycera</taxon>
        <taxon>Muscomorpha</taxon>
        <taxon>Ephydroidea</taxon>
        <taxon>Drosophilidae</taxon>
        <taxon>Drosophila</taxon>
        <taxon>Sophophora</taxon>
    </lineage>
</organism>